<dbReference type="Proteomes" id="UP000760860">
    <property type="component" value="Unassembled WGS sequence"/>
</dbReference>
<accession>A0A329SUY0</accession>
<dbReference type="Proteomes" id="UP000774804">
    <property type="component" value="Unassembled WGS sequence"/>
</dbReference>
<name>A0A329SUY0_9STRA</name>
<evidence type="ECO:0000313" key="7">
    <source>
        <dbReference type="Proteomes" id="UP000251314"/>
    </source>
</evidence>
<organism evidence="6 7">
    <name type="scientific">Phytophthora cactorum</name>
    <dbReference type="NCBI Taxonomy" id="29920"/>
    <lineage>
        <taxon>Eukaryota</taxon>
        <taxon>Sar</taxon>
        <taxon>Stramenopiles</taxon>
        <taxon>Oomycota</taxon>
        <taxon>Peronosporomycetes</taxon>
        <taxon>Peronosporales</taxon>
        <taxon>Peronosporaceae</taxon>
        <taxon>Phytophthora</taxon>
    </lineage>
</organism>
<evidence type="ECO:0000313" key="5">
    <source>
        <dbReference type="EMBL" id="KAG3208397.1"/>
    </source>
</evidence>
<dbReference type="Proteomes" id="UP000251314">
    <property type="component" value="Unassembled WGS sequence"/>
</dbReference>
<keyword evidence="7" id="KW-1185">Reference proteome</keyword>
<dbReference type="AlphaFoldDB" id="A0A329SUY0"/>
<sequence length="129" mass="14367">MVTSIEEACALLLYKNLHVPEVEEDESLEDKPAASSTKKEVSPEMQMLQQMKQMNMMLIQQQQKQFSPQPRSPRRPVVNAVTTKDASTLRVAVPVQPSGTLGRSGRTPNIRMGPDTRTQEGVKVCGRCE</sequence>
<reference evidence="2" key="2">
    <citation type="submission" date="2018-10" db="EMBL/GenBank/DDBJ databases">
        <title>Effector identification in a new, highly contiguous assembly of the strawberry crown rot pathogen Phytophthora cactorum.</title>
        <authorList>
            <person name="Armitage A.D."/>
            <person name="Nellist C.F."/>
            <person name="Bates H."/>
            <person name="Vickerstaff R.J."/>
            <person name="Harrison R.J."/>
        </authorList>
    </citation>
    <scope>NUCLEOTIDE SEQUENCE</scope>
    <source>
        <strain evidence="2">15-7</strain>
        <strain evidence="3">4032</strain>
        <strain evidence="4">P415</strain>
        <strain evidence="5">P421</strain>
    </source>
</reference>
<dbReference type="Proteomes" id="UP000735874">
    <property type="component" value="Unassembled WGS sequence"/>
</dbReference>
<evidence type="ECO:0000313" key="6">
    <source>
        <dbReference type="EMBL" id="RAW40510.1"/>
    </source>
</evidence>
<dbReference type="Proteomes" id="UP000697107">
    <property type="component" value="Unassembled WGS sequence"/>
</dbReference>
<proteinExistence type="predicted"/>
<feature type="compositionally biased region" description="Low complexity" evidence="1">
    <location>
        <begin position="60"/>
        <end position="69"/>
    </location>
</feature>
<dbReference type="EMBL" id="RCMI01001428">
    <property type="protein sequence ID" value="KAG2885264.1"/>
    <property type="molecule type" value="Genomic_DNA"/>
</dbReference>
<feature type="region of interest" description="Disordered" evidence="1">
    <location>
        <begin position="21"/>
        <end position="44"/>
    </location>
</feature>
<dbReference type="EMBL" id="MJFZ01000046">
    <property type="protein sequence ID" value="RAW40510.1"/>
    <property type="molecule type" value="Genomic_DNA"/>
</dbReference>
<protein>
    <submittedName>
        <fullName evidence="6">Uncharacterized protein</fullName>
    </submittedName>
</protein>
<dbReference type="EMBL" id="RCMV01001484">
    <property type="protein sequence ID" value="KAG3208397.1"/>
    <property type="molecule type" value="Genomic_DNA"/>
</dbReference>
<dbReference type="OrthoDB" id="10418030at2759"/>
<evidence type="ECO:0000256" key="1">
    <source>
        <dbReference type="SAM" id="MobiDB-lite"/>
    </source>
</evidence>
<evidence type="ECO:0000313" key="3">
    <source>
        <dbReference type="EMBL" id="KAG2885264.1"/>
    </source>
</evidence>
<dbReference type="EMBL" id="RCMG01001039">
    <property type="protein sequence ID" value="KAG2838227.1"/>
    <property type="molecule type" value="Genomic_DNA"/>
</dbReference>
<feature type="region of interest" description="Disordered" evidence="1">
    <location>
        <begin position="60"/>
        <end position="129"/>
    </location>
</feature>
<dbReference type="VEuPathDB" id="FungiDB:PC110_g3301"/>
<gene>
    <name evidence="6" type="ORF">PC110_g3301</name>
    <name evidence="2" type="ORF">PC113_g19698</name>
    <name evidence="3" type="ORF">PC115_g21053</name>
    <name evidence="4" type="ORF">PC118_g21136</name>
    <name evidence="5" type="ORF">PC129_g20577</name>
</gene>
<reference evidence="6 7" key="1">
    <citation type="submission" date="2018-01" db="EMBL/GenBank/DDBJ databases">
        <title>Draft genome of the strawberry crown rot pathogen Phytophthora cactorum.</title>
        <authorList>
            <person name="Armitage A.D."/>
            <person name="Lysoe E."/>
            <person name="Nellist C.F."/>
            <person name="Harrison R.J."/>
            <person name="Brurberg M.B."/>
        </authorList>
    </citation>
    <scope>NUCLEOTIDE SEQUENCE [LARGE SCALE GENOMIC DNA]</scope>
    <source>
        <strain evidence="6 7">10300</strain>
    </source>
</reference>
<evidence type="ECO:0000313" key="2">
    <source>
        <dbReference type="EMBL" id="KAG2838227.1"/>
    </source>
</evidence>
<feature type="compositionally biased region" description="Basic and acidic residues" evidence="1">
    <location>
        <begin position="29"/>
        <end position="42"/>
    </location>
</feature>
<dbReference type="EMBL" id="RCML01001390">
    <property type="protein sequence ID" value="KAG2962973.1"/>
    <property type="molecule type" value="Genomic_DNA"/>
</dbReference>
<comment type="caution">
    <text evidence="6">The sequence shown here is derived from an EMBL/GenBank/DDBJ whole genome shotgun (WGS) entry which is preliminary data.</text>
</comment>
<evidence type="ECO:0000313" key="4">
    <source>
        <dbReference type="EMBL" id="KAG2962973.1"/>
    </source>
</evidence>